<dbReference type="Pfam" id="PF00644">
    <property type="entry name" value="PARP"/>
    <property type="match status" value="1"/>
</dbReference>
<comment type="subcellular location">
    <subcellularLocation>
        <location evidence="1">Nucleus</location>
    </subcellularLocation>
</comment>
<dbReference type="GO" id="GO:1990404">
    <property type="term" value="F:NAD+-protein mono-ADP-ribosyltransferase activity"/>
    <property type="evidence" value="ECO:0007669"/>
    <property type="project" value="TreeGrafter"/>
</dbReference>
<dbReference type="InterPro" id="IPR052056">
    <property type="entry name" value="Mono-ARTD/PARP"/>
</dbReference>
<evidence type="ECO:0000256" key="4">
    <source>
        <dbReference type="ARBA" id="ARBA00023027"/>
    </source>
</evidence>
<dbReference type="PANTHER" id="PTHR14453">
    <property type="entry name" value="PARP/ZINC FINGER CCCH TYPE DOMAIN CONTAINING PROTEIN"/>
    <property type="match status" value="1"/>
</dbReference>
<dbReference type="Gene3D" id="3.90.228.10">
    <property type="match status" value="1"/>
</dbReference>
<sequence length="410" mass="44643">MSPGYLHISRHRRQSTAWTRKACPCWAFPIAPSPKQKEDEVSFVCAECGCSRSGMLMRRTGATGTETPCVIAEFRTTGGVQVSVSKADICHLAVDAVVNAANEELQHIGGVALALLNAAGPELQRASNRYVSEHGNLRPGGAMVMPSYNLPCKHVVHAVGPRFDSSDQSTSVRLLKQATDVVVNTISETLNLNQGAVSKALLQAAGPHLQSAVRSEADASRCPGSEVVQVFRVLQDGCTCGRFENLHTSPTAEPQRGHRTLLTVSHDCFQVERVQNRTLWQSYQLKKQQLDSKNQHTNNEKLLFHGTGADSIEQINEHGFNRSYAGTHAAMFGKGSYFAIDPAYSARGYAPPDAKGHKRMYLARVLVGDYAQGRGGMITPPAKPPAAPNPSMFVIFNDIQAYPQHLITFH</sequence>
<accession>A0A672ZYX7</accession>
<dbReference type="PROSITE" id="PS51059">
    <property type="entry name" value="PARP_CATALYTIC"/>
    <property type="match status" value="1"/>
</dbReference>
<evidence type="ECO:0000256" key="6">
    <source>
        <dbReference type="ARBA" id="ARBA00024347"/>
    </source>
</evidence>
<reference evidence="10" key="2">
    <citation type="submission" date="2025-09" db="UniProtKB">
        <authorList>
            <consortium name="Ensembl"/>
        </authorList>
    </citation>
    <scope>IDENTIFICATION</scope>
</reference>
<reference evidence="10" key="1">
    <citation type="submission" date="2025-08" db="UniProtKB">
        <authorList>
            <consortium name="Ensembl"/>
        </authorList>
    </citation>
    <scope>IDENTIFICATION</scope>
</reference>
<dbReference type="Pfam" id="PF01661">
    <property type="entry name" value="Macro"/>
    <property type="match status" value="1"/>
</dbReference>
<evidence type="ECO:0000256" key="2">
    <source>
        <dbReference type="ARBA" id="ARBA00022676"/>
    </source>
</evidence>
<dbReference type="GO" id="GO:0003714">
    <property type="term" value="F:transcription corepressor activity"/>
    <property type="evidence" value="ECO:0007669"/>
    <property type="project" value="TreeGrafter"/>
</dbReference>
<dbReference type="Gene3D" id="3.40.220.10">
    <property type="entry name" value="Leucine Aminopeptidase, subunit E, domain 1"/>
    <property type="match status" value="2"/>
</dbReference>
<evidence type="ECO:0000259" key="8">
    <source>
        <dbReference type="PROSITE" id="PS51059"/>
    </source>
</evidence>
<feature type="domain" description="Macro" evidence="9">
    <location>
        <begin position="69"/>
        <end position="251"/>
    </location>
</feature>
<dbReference type="PANTHER" id="PTHR14453:SF106">
    <property type="entry name" value="POLY [ADP-RIBOSE] POLYMERASE"/>
    <property type="match status" value="1"/>
</dbReference>
<keyword evidence="11" id="KW-1185">Reference proteome</keyword>
<dbReference type="InterPro" id="IPR043472">
    <property type="entry name" value="Macro_dom-like"/>
</dbReference>
<evidence type="ECO:0000256" key="5">
    <source>
        <dbReference type="ARBA" id="ARBA00023242"/>
    </source>
</evidence>
<dbReference type="GO" id="GO:0003950">
    <property type="term" value="F:NAD+ poly-ADP-ribosyltransferase activity"/>
    <property type="evidence" value="ECO:0007669"/>
    <property type="project" value="UniProtKB-UniRule"/>
</dbReference>
<dbReference type="InterPro" id="IPR012317">
    <property type="entry name" value="Poly(ADP-ribose)pol_cat_dom"/>
</dbReference>
<comment type="similarity">
    <text evidence="6">Belongs to the ARTD/PARP family.</text>
</comment>
<dbReference type="CDD" id="cd01439">
    <property type="entry name" value="TCCD_inducible_PARP_like"/>
    <property type="match status" value="1"/>
</dbReference>
<keyword evidence="3 7" id="KW-0808">Transferase</keyword>
<evidence type="ECO:0000256" key="3">
    <source>
        <dbReference type="ARBA" id="ARBA00022679"/>
    </source>
</evidence>
<dbReference type="SMART" id="SM00506">
    <property type="entry name" value="A1pp"/>
    <property type="match status" value="1"/>
</dbReference>
<dbReference type="Proteomes" id="UP000472271">
    <property type="component" value="Unassembled WGS sequence"/>
</dbReference>
<feature type="domain" description="PARP catalytic" evidence="8">
    <location>
        <begin position="233"/>
        <end position="410"/>
    </location>
</feature>
<dbReference type="AlphaFoldDB" id="A0A672ZYX7"/>
<dbReference type="SUPFAM" id="SSF52949">
    <property type="entry name" value="Macro domain-like"/>
    <property type="match status" value="2"/>
</dbReference>
<dbReference type="InParanoid" id="A0A672ZYX7"/>
<dbReference type="GO" id="GO:0010629">
    <property type="term" value="P:negative regulation of gene expression"/>
    <property type="evidence" value="ECO:0007669"/>
    <property type="project" value="TreeGrafter"/>
</dbReference>
<dbReference type="EC" id="2.4.2.-" evidence="7"/>
<keyword evidence="2 7" id="KW-0328">Glycosyltransferase</keyword>
<dbReference type="PROSITE" id="PS51154">
    <property type="entry name" value="MACRO"/>
    <property type="match status" value="1"/>
</dbReference>
<evidence type="ECO:0000259" key="9">
    <source>
        <dbReference type="PROSITE" id="PS51154"/>
    </source>
</evidence>
<dbReference type="GO" id="GO:0070212">
    <property type="term" value="P:protein poly-ADP-ribosylation"/>
    <property type="evidence" value="ECO:0007669"/>
    <property type="project" value="TreeGrafter"/>
</dbReference>
<dbReference type="InterPro" id="IPR002589">
    <property type="entry name" value="Macro_dom"/>
</dbReference>
<protein>
    <recommendedName>
        <fullName evidence="7">Poly [ADP-ribose] polymerase</fullName>
        <shortName evidence="7">PARP</shortName>
        <ecNumber evidence="7">2.4.2.-</ecNumber>
    </recommendedName>
</protein>
<dbReference type="GO" id="GO:0005737">
    <property type="term" value="C:cytoplasm"/>
    <property type="evidence" value="ECO:0007669"/>
    <property type="project" value="TreeGrafter"/>
</dbReference>
<keyword evidence="4 7" id="KW-0520">NAD</keyword>
<dbReference type="Ensembl" id="ENSSORT00005022840.1">
    <property type="protein sequence ID" value="ENSSORP00005022184.1"/>
    <property type="gene ID" value="ENSSORG00005010823.1"/>
</dbReference>
<proteinExistence type="inferred from homology"/>
<name>A0A672ZYX7_9TELE</name>
<evidence type="ECO:0000256" key="7">
    <source>
        <dbReference type="RuleBase" id="RU362114"/>
    </source>
</evidence>
<organism evidence="10 11">
    <name type="scientific">Sphaeramia orbicularis</name>
    <name type="common">orbiculate cardinalfish</name>
    <dbReference type="NCBI Taxonomy" id="375764"/>
    <lineage>
        <taxon>Eukaryota</taxon>
        <taxon>Metazoa</taxon>
        <taxon>Chordata</taxon>
        <taxon>Craniata</taxon>
        <taxon>Vertebrata</taxon>
        <taxon>Euteleostomi</taxon>
        <taxon>Actinopterygii</taxon>
        <taxon>Neopterygii</taxon>
        <taxon>Teleostei</taxon>
        <taxon>Neoteleostei</taxon>
        <taxon>Acanthomorphata</taxon>
        <taxon>Gobiaria</taxon>
        <taxon>Kurtiformes</taxon>
        <taxon>Apogonoidei</taxon>
        <taxon>Apogonidae</taxon>
        <taxon>Apogoninae</taxon>
        <taxon>Sphaeramia</taxon>
    </lineage>
</organism>
<evidence type="ECO:0000313" key="10">
    <source>
        <dbReference type="Ensembl" id="ENSSORP00005022184.1"/>
    </source>
</evidence>
<keyword evidence="5" id="KW-0539">Nucleus</keyword>
<evidence type="ECO:0000313" key="11">
    <source>
        <dbReference type="Proteomes" id="UP000472271"/>
    </source>
</evidence>
<dbReference type="GO" id="GO:0005634">
    <property type="term" value="C:nucleus"/>
    <property type="evidence" value="ECO:0007669"/>
    <property type="project" value="UniProtKB-SubCell"/>
</dbReference>
<evidence type="ECO:0000256" key="1">
    <source>
        <dbReference type="ARBA" id="ARBA00004123"/>
    </source>
</evidence>
<dbReference type="SUPFAM" id="SSF56399">
    <property type="entry name" value="ADP-ribosylation"/>
    <property type="match status" value="1"/>
</dbReference>